<dbReference type="RefSeq" id="XP_027205709.1">
    <property type="nucleotide sequence ID" value="XM_027349908.1"/>
</dbReference>
<reference evidence="3" key="1">
    <citation type="submission" date="2025-08" db="UniProtKB">
        <authorList>
            <consortium name="RefSeq"/>
        </authorList>
    </citation>
    <scope>IDENTIFICATION</scope>
    <source>
        <strain evidence="3">Airmid</strain>
    </source>
</reference>
<dbReference type="OrthoDB" id="10382878at2759"/>
<dbReference type="Proteomes" id="UP000515146">
    <property type="component" value="Unplaced"/>
</dbReference>
<dbReference type="GeneID" id="113799295"/>
<organism evidence="2 3">
    <name type="scientific">Dermatophagoides pteronyssinus</name>
    <name type="common">European house dust mite</name>
    <dbReference type="NCBI Taxonomy" id="6956"/>
    <lineage>
        <taxon>Eukaryota</taxon>
        <taxon>Metazoa</taxon>
        <taxon>Ecdysozoa</taxon>
        <taxon>Arthropoda</taxon>
        <taxon>Chelicerata</taxon>
        <taxon>Arachnida</taxon>
        <taxon>Acari</taxon>
        <taxon>Acariformes</taxon>
        <taxon>Sarcoptiformes</taxon>
        <taxon>Astigmata</taxon>
        <taxon>Psoroptidia</taxon>
        <taxon>Analgoidea</taxon>
        <taxon>Pyroglyphidae</taxon>
        <taxon>Dermatophagoidinae</taxon>
        <taxon>Dermatophagoides</taxon>
    </lineage>
</organism>
<feature type="compositionally biased region" description="Polar residues" evidence="1">
    <location>
        <begin position="117"/>
        <end position="134"/>
    </location>
</feature>
<dbReference type="AlphaFoldDB" id="A0A6P6YLA5"/>
<feature type="region of interest" description="Disordered" evidence="1">
    <location>
        <begin position="75"/>
        <end position="170"/>
    </location>
</feature>
<protein>
    <submittedName>
        <fullName evidence="3">Uncharacterized protein LOC113799295</fullName>
    </submittedName>
</protein>
<accession>A0A6P6YLA5</accession>
<name>A0A6P6YLA5_DERPT</name>
<dbReference type="KEGG" id="dpte:113799295"/>
<evidence type="ECO:0000256" key="1">
    <source>
        <dbReference type="SAM" id="MobiDB-lite"/>
    </source>
</evidence>
<sequence>MSKISVYCFICLFFIFSNIGSSLLNPFNRDFLFLPKFSKHGRLQMENSRPHLTRTVIYNRDKLDPANQNVYQDSATLKTKNHSGQSGEDVIESDDSKFPSDSANQYVPVKVTKQESRTNPSTSPDSSVQSNNFQNDKKHPRNQFVDADEFFRPKPDGERNSKNRQNSDPFMQFEKEFEDIFKLDDFKDFFNTRFII</sequence>
<evidence type="ECO:0000313" key="3">
    <source>
        <dbReference type="RefSeq" id="XP_027205709.1"/>
    </source>
</evidence>
<gene>
    <name evidence="3" type="primary">LOC113799295</name>
</gene>
<proteinExistence type="predicted"/>
<feature type="compositionally biased region" description="Polar residues" evidence="1">
    <location>
        <begin position="75"/>
        <end position="86"/>
    </location>
</feature>
<dbReference type="InParanoid" id="A0A6P6YLA5"/>
<keyword evidence="2" id="KW-1185">Reference proteome</keyword>
<feature type="compositionally biased region" description="Basic and acidic residues" evidence="1">
    <location>
        <begin position="149"/>
        <end position="161"/>
    </location>
</feature>
<evidence type="ECO:0000313" key="2">
    <source>
        <dbReference type="Proteomes" id="UP000515146"/>
    </source>
</evidence>